<feature type="transmembrane region" description="Helical" evidence="2">
    <location>
        <begin position="51"/>
        <end position="73"/>
    </location>
</feature>
<evidence type="ECO:0000256" key="2">
    <source>
        <dbReference type="SAM" id="Phobius"/>
    </source>
</evidence>
<reference evidence="4" key="1">
    <citation type="submission" date="2020-11" db="EMBL/GenBank/DDBJ databases">
        <authorList>
            <consortium name="DOE Joint Genome Institute"/>
            <person name="Ahrendt S."/>
            <person name="Riley R."/>
            <person name="Andreopoulos W."/>
            <person name="Labutti K."/>
            <person name="Pangilinan J."/>
            <person name="Ruiz-Duenas F.J."/>
            <person name="Barrasa J.M."/>
            <person name="Sanchez-Garcia M."/>
            <person name="Camarero S."/>
            <person name="Miyauchi S."/>
            <person name="Serrano A."/>
            <person name="Linde D."/>
            <person name="Babiker R."/>
            <person name="Drula E."/>
            <person name="Ayuso-Fernandez I."/>
            <person name="Pacheco R."/>
            <person name="Padilla G."/>
            <person name="Ferreira P."/>
            <person name="Barriuso J."/>
            <person name="Kellner H."/>
            <person name="Castanera R."/>
            <person name="Alfaro M."/>
            <person name="Ramirez L."/>
            <person name="Pisabarro A.G."/>
            <person name="Kuo A."/>
            <person name="Tritt A."/>
            <person name="Lipzen A."/>
            <person name="He G."/>
            <person name="Yan M."/>
            <person name="Ng V."/>
            <person name="Cullen D."/>
            <person name="Martin F."/>
            <person name="Rosso M.-N."/>
            <person name="Henrissat B."/>
            <person name="Hibbett D."/>
            <person name="Martinez A.T."/>
            <person name="Grigoriev I.V."/>
        </authorList>
    </citation>
    <scope>NUCLEOTIDE SEQUENCE</scope>
    <source>
        <strain evidence="4">CBS 506.95</strain>
    </source>
</reference>
<organism evidence="4 5">
    <name type="scientific">Crepidotus variabilis</name>
    <dbReference type="NCBI Taxonomy" id="179855"/>
    <lineage>
        <taxon>Eukaryota</taxon>
        <taxon>Fungi</taxon>
        <taxon>Dikarya</taxon>
        <taxon>Basidiomycota</taxon>
        <taxon>Agaricomycotina</taxon>
        <taxon>Agaricomycetes</taxon>
        <taxon>Agaricomycetidae</taxon>
        <taxon>Agaricales</taxon>
        <taxon>Agaricineae</taxon>
        <taxon>Crepidotaceae</taxon>
        <taxon>Crepidotus</taxon>
    </lineage>
</organism>
<protein>
    <submittedName>
        <fullName evidence="4">Uncharacterized protein</fullName>
    </submittedName>
</protein>
<keyword evidence="5" id="KW-1185">Reference proteome</keyword>
<evidence type="ECO:0000313" key="5">
    <source>
        <dbReference type="Proteomes" id="UP000807306"/>
    </source>
</evidence>
<keyword evidence="2" id="KW-0812">Transmembrane</keyword>
<feature type="signal peptide" evidence="3">
    <location>
        <begin position="1"/>
        <end position="24"/>
    </location>
</feature>
<dbReference type="EMBL" id="MU157838">
    <property type="protein sequence ID" value="KAF9530829.1"/>
    <property type="molecule type" value="Genomic_DNA"/>
</dbReference>
<evidence type="ECO:0000313" key="4">
    <source>
        <dbReference type="EMBL" id="KAF9530829.1"/>
    </source>
</evidence>
<keyword evidence="2" id="KW-0472">Membrane</keyword>
<comment type="caution">
    <text evidence="4">The sequence shown here is derived from an EMBL/GenBank/DDBJ whole genome shotgun (WGS) entry which is preliminary data.</text>
</comment>
<name>A0A9P6ELK5_9AGAR</name>
<gene>
    <name evidence="4" type="ORF">CPB83DRAFT_850409</name>
</gene>
<feature type="chain" id="PRO_5040119369" evidence="3">
    <location>
        <begin position="25"/>
        <end position="223"/>
    </location>
</feature>
<keyword evidence="2" id="KW-1133">Transmembrane helix</keyword>
<accession>A0A9P6ELK5</accession>
<feature type="compositionally biased region" description="Polar residues" evidence="1">
    <location>
        <begin position="210"/>
        <end position="223"/>
    </location>
</feature>
<proteinExistence type="predicted"/>
<sequence length="223" mass="24073">MLKHFTAGGLLGLWALSSLPTAAAVLSWSKCTKNEQGVETCQDSVPRGARIAIAVCCLIVLMALLSLVIFICVKRRKAKTQEKEYDVEASQVDGPPAIIATEYDPHSGGPSHIYGSGPKTTDSRPPSPPQMTGPSLPVAAYPTPYDSRFPDQSRTAPHSQTTFSEQPYPFAYSPHNGNFNPPKTAFVSNGFPRPILAGGRLKDKLKERPSSISSLTLQPPNLR</sequence>
<dbReference type="Proteomes" id="UP000807306">
    <property type="component" value="Unassembled WGS sequence"/>
</dbReference>
<evidence type="ECO:0000256" key="1">
    <source>
        <dbReference type="SAM" id="MobiDB-lite"/>
    </source>
</evidence>
<dbReference type="OrthoDB" id="3064298at2759"/>
<dbReference type="AlphaFoldDB" id="A0A9P6ELK5"/>
<keyword evidence="3" id="KW-0732">Signal</keyword>
<feature type="region of interest" description="Disordered" evidence="1">
    <location>
        <begin position="103"/>
        <end position="137"/>
    </location>
</feature>
<feature type="region of interest" description="Disordered" evidence="1">
    <location>
        <begin position="202"/>
        <end position="223"/>
    </location>
</feature>
<evidence type="ECO:0000256" key="3">
    <source>
        <dbReference type="SAM" id="SignalP"/>
    </source>
</evidence>